<keyword evidence="9" id="KW-0732">Signal</keyword>
<dbReference type="Gene3D" id="2.170.130.10">
    <property type="entry name" value="TonB-dependent receptor, plug domain"/>
    <property type="match status" value="1"/>
</dbReference>
<comment type="subcellular location">
    <subcellularLocation>
        <location evidence="1 7">Cell outer membrane</location>
        <topology evidence="1 7">Multi-pass membrane protein</topology>
    </subcellularLocation>
</comment>
<keyword evidence="4 7" id="KW-0812">Transmembrane</keyword>
<proteinExistence type="inferred from homology"/>
<dbReference type="SUPFAM" id="SSF49464">
    <property type="entry name" value="Carboxypeptidase regulatory domain-like"/>
    <property type="match status" value="1"/>
</dbReference>
<evidence type="ECO:0000256" key="6">
    <source>
        <dbReference type="ARBA" id="ARBA00023237"/>
    </source>
</evidence>
<evidence type="ECO:0000256" key="3">
    <source>
        <dbReference type="ARBA" id="ARBA00022452"/>
    </source>
</evidence>
<dbReference type="InterPro" id="IPR036942">
    <property type="entry name" value="Beta-barrel_TonB_sf"/>
</dbReference>
<evidence type="ECO:0000256" key="4">
    <source>
        <dbReference type="ARBA" id="ARBA00022692"/>
    </source>
</evidence>
<keyword evidence="3 7" id="KW-1134">Transmembrane beta strand</keyword>
<keyword evidence="6 7" id="KW-0998">Cell outer membrane</keyword>
<dbReference type="PANTHER" id="PTHR40980">
    <property type="entry name" value="PLUG DOMAIN-CONTAINING PROTEIN"/>
    <property type="match status" value="1"/>
</dbReference>
<comment type="similarity">
    <text evidence="7">Belongs to the TonB-dependent receptor family.</text>
</comment>
<dbReference type="InterPro" id="IPR008969">
    <property type="entry name" value="CarboxyPept-like_regulatory"/>
</dbReference>
<dbReference type="AlphaFoldDB" id="A0A376C0I2"/>
<dbReference type="Gene3D" id="2.40.170.20">
    <property type="entry name" value="TonB-dependent receptor, beta-barrel domain"/>
    <property type="match status" value="1"/>
</dbReference>
<evidence type="ECO:0000256" key="2">
    <source>
        <dbReference type="ARBA" id="ARBA00022448"/>
    </source>
</evidence>
<sequence>MMVSLEEIIKTMTQTHIANVFRRKTLGLTFVLSAAAMAFAQEKVSIAGNVKSTDGAVIPYTSIVFENKANNTLNDAVLTDDKGVFKLNLVPGNYTVKVDAVGFKAKTMTQNIGKGNLSTITLEPEGNGAKTKEIDAVVITTAPKAYKVELDKKVYDPSTDLISKGGSLQDVLSNVPSVDVDTDGTVSMRGSSNVRFLINGKPSALLGIDDGANALRAIPADQIERIEVITNPSSKFEASGTAGILNIILKKNKKLGFNGSVTGAVGYLPQTMLNTNLSWRKGNLTWFINGGGSYRKNRGVFNSYSNYKNVMTDGNITHSEQLGTNYNEQNSYHGATGMVYDFNDKTSMNASITLRAFDSSTTGSIDITEERRNIAPLYSHRDENGDGKNNTVQGDFGIDHKFNQQGHNLSLAVSLQQTKNENDSFMREFNNSILGQNDEMNQNSTRKTALGKLDYELPIGENSKLEAGYRLDINHNIYDNVLNTDSVMNSVQAVADLYSNTTDYKEMFNAAYVQFKSKLGNLGYQLGLRNEHSNIDIDYRNKAGDALVKNKNYNNLFPSVYLSYDISKNNQILLNYSRRIDRPRSFFLVPYGRYSSPRTLFAGNIDLDPSFVDSYELGYNYSKGKLTINPTLYYRRSNNEVRMVTYRADERVNTLYSMPINNGVEARYGLDFNFSAELLPWWKWMGSFNIFGYDNSGYYTFNVIDANGNTAQRFRDFSGNGLSTIARLTSSFRIDRTFNIQLQGFYRGAERTVSTKRNSMYALNFGASKTIWKGNGTIAFNIQDIFSTRRMNNFTFSDVMDSETYMQWMPRQMSLTFTYRFRQGEKVELPRKKQDRNGGYDEGADMPPM</sequence>
<feature type="region of interest" description="Disordered" evidence="8">
    <location>
        <begin position="828"/>
        <end position="849"/>
    </location>
</feature>
<dbReference type="GO" id="GO:0009279">
    <property type="term" value="C:cell outer membrane"/>
    <property type="evidence" value="ECO:0007669"/>
    <property type="project" value="UniProtKB-SubCell"/>
</dbReference>
<evidence type="ECO:0000259" key="11">
    <source>
        <dbReference type="Pfam" id="PF14905"/>
    </source>
</evidence>
<evidence type="ECO:0000256" key="8">
    <source>
        <dbReference type="SAM" id="MobiDB-lite"/>
    </source>
</evidence>
<evidence type="ECO:0000256" key="5">
    <source>
        <dbReference type="ARBA" id="ARBA00023136"/>
    </source>
</evidence>
<gene>
    <name evidence="12" type="ORF">NCTC11661_01054</name>
</gene>
<keyword evidence="12" id="KW-0675">Receptor</keyword>
<name>A0A376C0I2_9FLAO</name>
<dbReference type="InterPro" id="IPR039426">
    <property type="entry name" value="TonB-dep_rcpt-like"/>
</dbReference>
<dbReference type="InterPro" id="IPR012910">
    <property type="entry name" value="Plug_dom"/>
</dbReference>
<evidence type="ECO:0000259" key="10">
    <source>
        <dbReference type="Pfam" id="PF07715"/>
    </source>
</evidence>
<evidence type="ECO:0000313" key="12">
    <source>
        <dbReference type="EMBL" id="SSZ55661.1"/>
    </source>
</evidence>
<dbReference type="SUPFAM" id="SSF56935">
    <property type="entry name" value="Porins"/>
    <property type="match status" value="1"/>
</dbReference>
<protein>
    <submittedName>
        <fullName evidence="12">Catecholate siderophore receptor CirA</fullName>
    </submittedName>
</protein>
<dbReference type="Pfam" id="PF14905">
    <property type="entry name" value="OMP_b-brl_3"/>
    <property type="match status" value="1"/>
</dbReference>
<feature type="compositionally biased region" description="Basic and acidic residues" evidence="8">
    <location>
        <begin position="828"/>
        <end position="839"/>
    </location>
</feature>
<dbReference type="Pfam" id="PF07715">
    <property type="entry name" value="Plug"/>
    <property type="match status" value="1"/>
</dbReference>
<dbReference type="RefSeq" id="WP_002689094.1">
    <property type="nucleotide sequence ID" value="NZ_UFTJ01000002.1"/>
</dbReference>
<feature type="domain" description="TonB-dependent receptor plug" evidence="10">
    <location>
        <begin position="165"/>
        <end position="243"/>
    </location>
</feature>
<dbReference type="InterPro" id="IPR041700">
    <property type="entry name" value="OMP_b-brl_3"/>
</dbReference>
<dbReference type="InterPro" id="IPR037066">
    <property type="entry name" value="Plug_dom_sf"/>
</dbReference>
<feature type="chain" id="PRO_5016812410" evidence="9">
    <location>
        <begin position="41"/>
        <end position="849"/>
    </location>
</feature>
<dbReference type="PROSITE" id="PS52016">
    <property type="entry name" value="TONB_DEPENDENT_REC_3"/>
    <property type="match status" value="1"/>
</dbReference>
<organism evidence="12 13">
    <name type="scientific">Bergeyella zoohelcum</name>
    <dbReference type="NCBI Taxonomy" id="1015"/>
    <lineage>
        <taxon>Bacteria</taxon>
        <taxon>Pseudomonadati</taxon>
        <taxon>Bacteroidota</taxon>
        <taxon>Flavobacteriia</taxon>
        <taxon>Flavobacteriales</taxon>
        <taxon>Weeksellaceae</taxon>
        <taxon>Bergeyella</taxon>
    </lineage>
</organism>
<feature type="signal peptide" evidence="9">
    <location>
        <begin position="1"/>
        <end position="40"/>
    </location>
</feature>
<evidence type="ECO:0000256" key="7">
    <source>
        <dbReference type="PROSITE-ProRule" id="PRU01360"/>
    </source>
</evidence>
<evidence type="ECO:0000256" key="1">
    <source>
        <dbReference type="ARBA" id="ARBA00004571"/>
    </source>
</evidence>
<dbReference type="Gene3D" id="2.60.40.1120">
    <property type="entry name" value="Carboxypeptidase-like, regulatory domain"/>
    <property type="match status" value="1"/>
</dbReference>
<evidence type="ECO:0000313" key="13">
    <source>
        <dbReference type="Proteomes" id="UP000255515"/>
    </source>
</evidence>
<dbReference type="EMBL" id="UFTJ01000002">
    <property type="protein sequence ID" value="SSZ55661.1"/>
    <property type="molecule type" value="Genomic_DNA"/>
</dbReference>
<keyword evidence="2 7" id="KW-0813">Transport</keyword>
<reference evidence="12 13" key="1">
    <citation type="submission" date="2018-06" db="EMBL/GenBank/DDBJ databases">
        <authorList>
            <consortium name="Pathogen Informatics"/>
            <person name="Doyle S."/>
        </authorList>
    </citation>
    <scope>NUCLEOTIDE SEQUENCE [LARGE SCALE GENOMIC DNA]</scope>
    <source>
        <strain evidence="12 13">NCTC11661</strain>
    </source>
</reference>
<evidence type="ECO:0000256" key="9">
    <source>
        <dbReference type="SAM" id="SignalP"/>
    </source>
</evidence>
<dbReference type="Pfam" id="PF13620">
    <property type="entry name" value="CarboxypepD_reg"/>
    <property type="match status" value="1"/>
</dbReference>
<feature type="domain" description="Outer membrane protein beta-barrel" evidence="11">
    <location>
        <begin position="400"/>
        <end position="819"/>
    </location>
</feature>
<dbReference type="PANTHER" id="PTHR40980:SF4">
    <property type="entry name" value="TONB-DEPENDENT RECEPTOR-LIKE BETA-BARREL DOMAIN-CONTAINING PROTEIN"/>
    <property type="match status" value="1"/>
</dbReference>
<accession>A0A376C0I2</accession>
<keyword evidence="5 7" id="KW-0472">Membrane</keyword>
<dbReference type="Proteomes" id="UP000255515">
    <property type="component" value="Unassembled WGS sequence"/>
</dbReference>